<reference evidence="2 3" key="1">
    <citation type="journal article" date="2023" name="Plant Dis.">
        <title>First Report of Diplodia intermedia Causing Canker and Dieback Diseases on Apple Trees in Canada.</title>
        <authorList>
            <person name="Ellouze W."/>
            <person name="Ilyukhin E."/>
            <person name="Sulman M."/>
            <person name="Ali S."/>
        </authorList>
    </citation>
    <scope>NUCLEOTIDE SEQUENCE [LARGE SCALE GENOMIC DNA]</scope>
    <source>
        <strain evidence="2 3">M45-28</strain>
    </source>
</reference>
<evidence type="ECO:0000259" key="1">
    <source>
        <dbReference type="Pfam" id="PF11274"/>
    </source>
</evidence>
<dbReference type="Pfam" id="PF11274">
    <property type="entry name" value="DUF3074"/>
    <property type="match status" value="1"/>
</dbReference>
<protein>
    <recommendedName>
        <fullName evidence="1">DUF3074 domain-containing protein</fullName>
    </recommendedName>
</protein>
<dbReference type="SUPFAM" id="SSF55961">
    <property type="entry name" value="Bet v1-like"/>
    <property type="match status" value="1"/>
</dbReference>
<proteinExistence type="predicted"/>
<organism evidence="2 3">
    <name type="scientific">Diplodia intermedia</name>
    <dbReference type="NCBI Taxonomy" id="856260"/>
    <lineage>
        <taxon>Eukaryota</taxon>
        <taxon>Fungi</taxon>
        <taxon>Dikarya</taxon>
        <taxon>Ascomycota</taxon>
        <taxon>Pezizomycotina</taxon>
        <taxon>Dothideomycetes</taxon>
        <taxon>Dothideomycetes incertae sedis</taxon>
        <taxon>Botryosphaeriales</taxon>
        <taxon>Botryosphaeriaceae</taxon>
        <taxon>Diplodia</taxon>
    </lineage>
</organism>
<dbReference type="InterPro" id="IPR024500">
    <property type="entry name" value="DUF3074"/>
</dbReference>
<feature type="domain" description="DUF3074" evidence="1">
    <location>
        <begin position="99"/>
        <end position="299"/>
    </location>
</feature>
<dbReference type="PANTHER" id="PTHR40370">
    <property type="entry name" value="EXPRESSED PROTEIN"/>
    <property type="match status" value="1"/>
</dbReference>
<dbReference type="EMBL" id="JAKEKT020000027">
    <property type="protein sequence ID" value="KAL1643496.1"/>
    <property type="molecule type" value="Genomic_DNA"/>
</dbReference>
<comment type="caution">
    <text evidence="2">The sequence shown here is derived from an EMBL/GenBank/DDBJ whole genome shotgun (WGS) entry which is preliminary data.</text>
</comment>
<gene>
    <name evidence="2" type="ORF">SLS58_004856</name>
</gene>
<accession>A0ABR3TSK4</accession>
<evidence type="ECO:0000313" key="2">
    <source>
        <dbReference type="EMBL" id="KAL1643496.1"/>
    </source>
</evidence>
<dbReference type="Proteomes" id="UP001521184">
    <property type="component" value="Unassembled WGS sequence"/>
</dbReference>
<evidence type="ECO:0000313" key="3">
    <source>
        <dbReference type="Proteomes" id="UP001521184"/>
    </source>
</evidence>
<keyword evidence="3" id="KW-1185">Reference proteome</keyword>
<name>A0ABR3TSK4_9PEZI</name>
<dbReference type="PANTHER" id="PTHR40370:SF1">
    <property type="entry name" value="DUF3074 DOMAIN-CONTAINING PROTEIN"/>
    <property type="match status" value="1"/>
</dbReference>
<sequence>MASQPAAQQPPRPLVHLQNLEAADLPPHPNIRTPENHNVVLLDFLQRVLNDGVNFADTQIPRERSTTMASPPSMVPVEVLKSEVTVQNGARNGTTREKWVWRRSLHRNAQHLGTATFEEFDANLRARHSVHELEWAPTVYDAHLVASWAEDIATTNGNVEKGVDLGGTYTDVTMDVYEMCHNPSALITNRAFPVVVITAKTDSEGFVVIQIPVNLSVFPNGDVLYANGRNRREADTALRRKKTTPGMYVSVERVTVRGGEVQWVMATASDAKGNVPKFLQKTAVPKAVVKDVGSFFAWLR</sequence>